<evidence type="ECO:0000256" key="7">
    <source>
        <dbReference type="ARBA" id="ARBA00023242"/>
    </source>
</evidence>
<name>A0ABD3IPU4_EUCGL</name>
<dbReference type="InterPro" id="IPR050913">
    <property type="entry name" value="AP2/ERF_ERF"/>
</dbReference>
<keyword evidence="3" id="KW-0805">Transcription regulation</keyword>
<dbReference type="SUPFAM" id="SSF54171">
    <property type="entry name" value="DNA-binding domain"/>
    <property type="match status" value="1"/>
</dbReference>
<dbReference type="GO" id="GO:0003677">
    <property type="term" value="F:DNA binding"/>
    <property type="evidence" value="ECO:0007669"/>
    <property type="project" value="UniProtKB-KW"/>
</dbReference>
<dbReference type="SMART" id="SM00380">
    <property type="entry name" value="AP2"/>
    <property type="match status" value="1"/>
</dbReference>
<evidence type="ECO:0000256" key="2">
    <source>
        <dbReference type="ARBA" id="ARBA00022745"/>
    </source>
</evidence>
<dbReference type="InterPro" id="IPR001471">
    <property type="entry name" value="AP2/ERF_dom"/>
</dbReference>
<dbReference type="PROSITE" id="PS51032">
    <property type="entry name" value="AP2_ERF"/>
    <property type="match status" value="1"/>
</dbReference>
<keyword evidence="12" id="KW-1185">Reference proteome</keyword>
<evidence type="ECO:0000313" key="11">
    <source>
        <dbReference type="EMBL" id="KAL3716267.1"/>
    </source>
</evidence>
<feature type="compositionally biased region" description="Basic and acidic residues" evidence="9">
    <location>
        <begin position="17"/>
        <end position="26"/>
    </location>
</feature>
<dbReference type="CDD" id="cd00018">
    <property type="entry name" value="AP2"/>
    <property type="match status" value="1"/>
</dbReference>
<dbReference type="PANTHER" id="PTHR31194">
    <property type="entry name" value="SHN SHINE , DNA BINDING / TRANSCRIPTION FACTOR"/>
    <property type="match status" value="1"/>
</dbReference>
<dbReference type="Gene3D" id="3.30.730.10">
    <property type="entry name" value="AP2/ERF domain"/>
    <property type="match status" value="1"/>
</dbReference>
<evidence type="ECO:0000256" key="8">
    <source>
        <dbReference type="ARBA" id="ARBA00024343"/>
    </source>
</evidence>
<keyword evidence="6" id="KW-0804">Transcription</keyword>
<evidence type="ECO:0000259" key="10">
    <source>
        <dbReference type="PROSITE" id="PS51032"/>
    </source>
</evidence>
<evidence type="ECO:0000256" key="3">
    <source>
        <dbReference type="ARBA" id="ARBA00023015"/>
    </source>
</evidence>
<comment type="similarity">
    <text evidence="8">Belongs to the AP2/ERF transcription factor family. ERF subfamily.</text>
</comment>
<evidence type="ECO:0000313" key="12">
    <source>
        <dbReference type="Proteomes" id="UP001634007"/>
    </source>
</evidence>
<dbReference type="PRINTS" id="PR00367">
    <property type="entry name" value="ETHRSPELEMNT"/>
</dbReference>
<gene>
    <name evidence="11" type="ORF">ACJRO7_007949</name>
</gene>
<organism evidence="11 12">
    <name type="scientific">Eucalyptus globulus</name>
    <name type="common">Tasmanian blue gum</name>
    <dbReference type="NCBI Taxonomy" id="34317"/>
    <lineage>
        <taxon>Eukaryota</taxon>
        <taxon>Viridiplantae</taxon>
        <taxon>Streptophyta</taxon>
        <taxon>Embryophyta</taxon>
        <taxon>Tracheophyta</taxon>
        <taxon>Spermatophyta</taxon>
        <taxon>Magnoliopsida</taxon>
        <taxon>eudicotyledons</taxon>
        <taxon>Gunneridae</taxon>
        <taxon>Pentapetalae</taxon>
        <taxon>rosids</taxon>
        <taxon>malvids</taxon>
        <taxon>Myrtales</taxon>
        <taxon>Myrtaceae</taxon>
        <taxon>Myrtoideae</taxon>
        <taxon>Eucalypteae</taxon>
        <taxon>Eucalyptus</taxon>
    </lineage>
</organism>
<evidence type="ECO:0000256" key="1">
    <source>
        <dbReference type="ARBA" id="ARBA00004123"/>
    </source>
</evidence>
<keyword evidence="5" id="KW-0010">Activator</keyword>
<feature type="compositionally biased region" description="Acidic residues" evidence="9">
    <location>
        <begin position="177"/>
        <end position="186"/>
    </location>
</feature>
<dbReference type="PANTHER" id="PTHR31194:SF187">
    <property type="entry name" value="ETHYLENE-RESPONSIVE TRANSCRIPTION FACTOR ERF118-LIKE"/>
    <property type="match status" value="1"/>
</dbReference>
<feature type="region of interest" description="Disordered" evidence="9">
    <location>
        <begin position="170"/>
        <end position="191"/>
    </location>
</feature>
<sequence length="310" mass="34992">MPGVDSRFLNPNMSTERVLEKKTPGREDRRLIPMRKLRLTYCDPDMTDSSSDEDDTRCGLRIAPRKKSVQVVKEIVIPCARHESCEGISPCLANNCQKCSTSGNDVLSEASMRARGSSAYKGVRRRPWGKFAAEIRDPTRKVRVWLGTYSTAEEAALAYQKKKLEIDQQMESRRKEEEEEEEEENSIYDLKGETEDDRNDLFCHQSPSSVLDAHKSSSLGRGQDELVFPEQDQLIQAFVDQAPSGSTSQELGLGCEGSFMLDNEFGSFFDGFDLTRDLFNDRGVYDLPDIDLDLGSDELAWIDEVIDMAC</sequence>
<accession>A0ABD3IPU4</accession>
<dbReference type="AlphaFoldDB" id="A0ABD3IPU4"/>
<protein>
    <recommendedName>
        <fullName evidence="10">AP2/ERF domain-containing protein</fullName>
    </recommendedName>
</protein>
<dbReference type="InterPro" id="IPR036955">
    <property type="entry name" value="AP2/ERF_dom_sf"/>
</dbReference>
<evidence type="ECO:0000256" key="6">
    <source>
        <dbReference type="ARBA" id="ARBA00023163"/>
    </source>
</evidence>
<feature type="region of interest" description="Disordered" evidence="9">
    <location>
        <begin position="1"/>
        <end position="26"/>
    </location>
</feature>
<dbReference type="InterPro" id="IPR016177">
    <property type="entry name" value="DNA-bd_dom_sf"/>
</dbReference>
<keyword evidence="2" id="KW-0936">Ethylene signaling pathway</keyword>
<comment type="subcellular location">
    <subcellularLocation>
        <location evidence="1">Nucleus</location>
    </subcellularLocation>
</comment>
<evidence type="ECO:0000256" key="4">
    <source>
        <dbReference type="ARBA" id="ARBA00023125"/>
    </source>
</evidence>
<dbReference type="Pfam" id="PF00847">
    <property type="entry name" value="AP2"/>
    <property type="match status" value="1"/>
</dbReference>
<dbReference type="EMBL" id="JBJKBG010000011">
    <property type="protein sequence ID" value="KAL3716267.1"/>
    <property type="molecule type" value="Genomic_DNA"/>
</dbReference>
<feature type="domain" description="AP2/ERF" evidence="10">
    <location>
        <begin position="119"/>
        <end position="176"/>
    </location>
</feature>
<evidence type="ECO:0000256" key="5">
    <source>
        <dbReference type="ARBA" id="ARBA00023159"/>
    </source>
</evidence>
<dbReference type="Proteomes" id="UP001634007">
    <property type="component" value="Unassembled WGS sequence"/>
</dbReference>
<reference evidence="11 12" key="1">
    <citation type="submission" date="2024-11" db="EMBL/GenBank/DDBJ databases">
        <title>Chromosome-level genome assembly of Eucalyptus globulus Labill. provides insights into its genome evolution.</title>
        <authorList>
            <person name="Li X."/>
        </authorList>
    </citation>
    <scope>NUCLEOTIDE SEQUENCE [LARGE SCALE GENOMIC DNA]</scope>
    <source>
        <strain evidence="11">CL2024</strain>
        <tissue evidence="11">Fresh tender leaves</tissue>
    </source>
</reference>
<keyword evidence="7" id="KW-0539">Nucleus</keyword>
<keyword evidence="4" id="KW-0238">DNA-binding</keyword>
<evidence type="ECO:0000256" key="9">
    <source>
        <dbReference type="SAM" id="MobiDB-lite"/>
    </source>
</evidence>
<dbReference type="GO" id="GO:0005634">
    <property type="term" value="C:nucleus"/>
    <property type="evidence" value="ECO:0007669"/>
    <property type="project" value="UniProtKB-SubCell"/>
</dbReference>
<comment type="caution">
    <text evidence="11">The sequence shown here is derived from an EMBL/GenBank/DDBJ whole genome shotgun (WGS) entry which is preliminary data.</text>
</comment>
<proteinExistence type="inferred from homology"/>
<dbReference type="GO" id="GO:0009873">
    <property type="term" value="P:ethylene-activated signaling pathway"/>
    <property type="evidence" value="ECO:0007669"/>
    <property type="project" value="UniProtKB-KW"/>
</dbReference>